<organism evidence="3 4">
    <name type="scientific">Linderina pennispora</name>
    <dbReference type="NCBI Taxonomy" id="61395"/>
    <lineage>
        <taxon>Eukaryota</taxon>
        <taxon>Fungi</taxon>
        <taxon>Fungi incertae sedis</taxon>
        <taxon>Zoopagomycota</taxon>
        <taxon>Kickxellomycotina</taxon>
        <taxon>Kickxellomycetes</taxon>
        <taxon>Kickxellales</taxon>
        <taxon>Kickxellaceae</taxon>
        <taxon>Linderina</taxon>
    </lineage>
</organism>
<dbReference type="EMBL" id="MCFD01000019">
    <property type="protein sequence ID" value="ORX65909.1"/>
    <property type="molecule type" value="Genomic_DNA"/>
</dbReference>
<feature type="region of interest" description="Disordered" evidence="1">
    <location>
        <begin position="96"/>
        <end position="210"/>
    </location>
</feature>
<dbReference type="GeneID" id="63808716"/>
<evidence type="ECO:0000313" key="4">
    <source>
        <dbReference type="Proteomes" id="UP000193922"/>
    </source>
</evidence>
<evidence type="ECO:0000256" key="1">
    <source>
        <dbReference type="SAM" id="MobiDB-lite"/>
    </source>
</evidence>
<dbReference type="Pfam" id="PF11976">
    <property type="entry name" value="Rad60-SLD"/>
    <property type="match status" value="1"/>
</dbReference>
<comment type="caution">
    <text evidence="3">The sequence shown here is derived from an EMBL/GenBank/DDBJ whole genome shotgun (WGS) entry which is preliminary data.</text>
</comment>
<dbReference type="SUPFAM" id="SSF54236">
    <property type="entry name" value="Ubiquitin-like"/>
    <property type="match status" value="1"/>
</dbReference>
<evidence type="ECO:0000259" key="2">
    <source>
        <dbReference type="Pfam" id="PF11976"/>
    </source>
</evidence>
<feature type="compositionally biased region" description="Acidic residues" evidence="1">
    <location>
        <begin position="105"/>
        <end position="114"/>
    </location>
</feature>
<feature type="compositionally biased region" description="Low complexity" evidence="1">
    <location>
        <begin position="123"/>
        <end position="134"/>
    </location>
</feature>
<feature type="domain" description="Rad60/SUMO-like" evidence="2">
    <location>
        <begin position="465"/>
        <end position="533"/>
    </location>
</feature>
<protein>
    <recommendedName>
        <fullName evidence="2">Rad60/SUMO-like domain-containing protein</fullName>
    </recommendedName>
</protein>
<dbReference type="InterPro" id="IPR022617">
    <property type="entry name" value="Rad60/SUMO-like_dom"/>
</dbReference>
<gene>
    <name evidence="3" type="ORF">DL89DRAFT_77581</name>
</gene>
<dbReference type="RefSeq" id="XP_040739980.1">
    <property type="nucleotide sequence ID" value="XM_040892068.1"/>
</dbReference>
<dbReference type="Proteomes" id="UP000193922">
    <property type="component" value="Unassembled WGS sequence"/>
</dbReference>
<reference evidence="3 4" key="1">
    <citation type="submission" date="2016-07" db="EMBL/GenBank/DDBJ databases">
        <title>Pervasive Adenine N6-methylation of Active Genes in Fungi.</title>
        <authorList>
            <consortium name="DOE Joint Genome Institute"/>
            <person name="Mondo S.J."/>
            <person name="Dannebaum R.O."/>
            <person name="Kuo R.C."/>
            <person name="Labutti K."/>
            <person name="Haridas S."/>
            <person name="Kuo A."/>
            <person name="Salamov A."/>
            <person name="Ahrendt S.R."/>
            <person name="Lipzen A."/>
            <person name="Sullivan W."/>
            <person name="Andreopoulos W.B."/>
            <person name="Clum A."/>
            <person name="Lindquist E."/>
            <person name="Daum C."/>
            <person name="Ramamoorthy G.K."/>
            <person name="Gryganskyi A."/>
            <person name="Culley D."/>
            <person name="Magnuson J.K."/>
            <person name="James T.Y."/>
            <person name="O'Malley M.A."/>
            <person name="Stajich J.E."/>
            <person name="Spatafora J.W."/>
            <person name="Visel A."/>
            <person name="Grigoriev I.V."/>
        </authorList>
    </citation>
    <scope>NUCLEOTIDE SEQUENCE [LARGE SCALE GENOMIC DNA]</scope>
    <source>
        <strain evidence="3 4">ATCC 12442</strain>
    </source>
</reference>
<accession>A0A1Y1VX80</accession>
<evidence type="ECO:0000313" key="3">
    <source>
        <dbReference type="EMBL" id="ORX65909.1"/>
    </source>
</evidence>
<sequence length="537" mass="60254">MLCTVCERILLRLDVFPPKRVAEWRLLILVGEYQNAEQRHHGAKYAGCKKWRHKSQTYSAIFSIFTMSYVISDSEIEETVQPRIAVQPRRVSRPLPTRVEIGSSESEEEDDEDESFFRRRGPAEAASAGEQSSQVPTQSSGYIDIGDSLLLDESDTSEDEESSTSQTNRHILESSGDEEQEVRKRARSVSLTPPPELPEKRQPTKRRMSVVDVDTISVPAMATPPRSHQQPADLSGLDPALRAAIMTGNGDGSSTGSPRESRFLQGDVQPSSEVALSPAMKLAEKVTLEFDFIFDEAFMDTELPALWDKTRWRRTRITNKKAVDKKLRERLAIQVFATDPIEKALRVYASNFAVDVMRTSPILMSDSIRVFPTSSVLSLGAKPIFYIKVYPRNVFSRAKASETVERMQRETEYRQAQSEREKMRELYGDSVDTSVLSQAEAMAELDESLQADTPASGDQDGAGTIRIKIRDREGKDTLLRVAPTTVVQTIIDHYRQIAKLPEGTTILLEFDDERLEPGVALADTEIEDDDMLTAISK</sequence>
<keyword evidence="4" id="KW-1185">Reference proteome</keyword>
<name>A0A1Y1VX80_9FUNG</name>
<dbReference type="Gene3D" id="3.10.20.90">
    <property type="entry name" value="Phosphatidylinositol 3-kinase Catalytic Subunit, Chain A, domain 1"/>
    <property type="match status" value="1"/>
</dbReference>
<proteinExistence type="predicted"/>
<dbReference type="CDD" id="cd17080">
    <property type="entry name" value="Ubl_SLD2_Esc2_like"/>
    <property type="match status" value="1"/>
</dbReference>
<feature type="region of interest" description="Disordered" evidence="1">
    <location>
        <begin position="244"/>
        <end position="270"/>
    </location>
</feature>
<dbReference type="InterPro" id="IPR029071">
    <property type="entry name" value="Ubiquitin-like_domsf"/>
</dbReference>
<dbReference type="OrthoDB" id="3365399at2759"/>
<dbReference type="AlphaFoldDB" id="A0A1Y1VX80"/>
<feature type="compositionally biased region" description="Acidic residues" evidence="1">
    <location>
        <begin position="150"/>
        <end position="162"/>
    </location>
</feature>
<dbReference type="STRING" id="61395.A0A1Y1VX80"/>